<gene>
    <name evidence="4 5" type="primary">zgc:162472</name>
</gene>
<dbReference type="SMART" id="SM00717">
    <property type="entry name" value="SANT"/>
    <property type="match status" value="1"/>
</dbReference>
<evidence type="ECO:0000256" key="1">
    <source>
        <dbReference type="SAM" id="MobiDB-lite"/>
    </source>
</evidence>
<dbReference type="PANTHER" id="PTHR22929:SF0">
    <property type="entry name" value="TRANSCRIPTION FACTOR TFIIIB COMPONENT B'' HOMOLOG"/>
    <property type="match status" value="1"/>
</dbReference>
<evidence type="ECO:0000259" key="2">
    <source>
        <dbReference type="SMART" id="SM00717"/>
    </source>
</evidence>
<feature type="compositionally biased region" description="Basic and acidic residues" evidence="1">
    <location>
        <begin position="386"/>
        <end position="395"/>
    </location>
</feature>
<dbReference type="OrthoDB" id="272624at2759"/>
<feature type="compositionally biased region" description="Basic and acidic residues" evidence="1">
    <location>
        <begin position="337"/>
        <end position="350"/>
    </location>
</feature>
<feature type="compositionally biased region" description="Basic and acidic residues" evidence="1">
    <location>
        <begin position="1376"/>
        <end position="1388"/>
    </location>
</feature>
<dbReference type="PANTHER" id="PTHR22929">
    <property type="entry name" value="RNA POLYMERASE III TRANSCRIPTION INITIATION FACTOR B"/>
    <property type="match status" value="1"/>
</dbReference>
<feature type="compositionally biased region" description="Low complexity" evidence="1">
    <location>
        <begin position="112"/>
        <end position="130"/>
    </location>
</feature>
<feature type="compositionally biased region" description="Acidic residues" evidence="1">
    <location>
        <begin position="798"/>
        <end position="823"/>
    </location>
</feature>
<dbReference type="InterPro" id="IPR009057">
    <property type="entry name" value="Homeodomain-like_sf"/>
</dbReference>
<feature type="compositionally biased region" description="Low complexity" evidence="1">
    <location>
        <begin position="1490"/>
        <end position="1504"/>
    </location>
</feature>
<dbReference type="RefSeq" id="XP_017348398.2">
    <property type="nucleotide sequence ID" value="XM_017492909.3"/>
</dbReference>
<feature type="compositionally biased region" description="Polar residues" evidence="1">
    <location>
        <begin position="244"/>
        <end position="256"/>
    </location>
</feature>
<dbReference type="GO" id="GO:0070898">
    <property type="term" value="P:RNA polymerase III preinitiation complex assembly"/>
    <property type="evidence" value="ECO:0007669"/>
    <property type="project" value="TreeGrafter"/>
</dbReference>
<evidence type="ECO:0000313" key="4">
    <source>
        <dbReference type="RefSeq" id="XP_017348398.2"/>
    </source>
</evidence>
<dbReference type="RefSeq" id="XP_017348399.2">
    <property type="nucleotide sequence ID" value="XM_017492910.3"/>
</dbReference>
<feature type="compositionally biased region" description="Acidic residues" evidence="1">
    <location>
        <begin position="748"/>
        <end position="757"/>
    </location>
</feature>
<dbReference type="Proteomes" id="UP000221080">
    <property type="component" value="Chromosome 18"/>
</dbReference>
<protein>
    <submittedName>
        <fullName evidence="4 5">Transcription factor TFIIIB component B'' homolog isoform X1</fullName>
    </submittedName>
</protein>
<dbReference type="SUPFAM" id="SSF46689">
    <property type="entry name" value="Homeodomain-like"/>
    <property type="match status" value="1"/>
</dbReference>
<feature type="domain" description="Myb-like" evidence="2">
    <location>
        <begin position="486"/>
        <end position="534"/>
    </location>
</feature>
<feature type="compositionally biased region" description="Basic and acidic residues" evidence="1">
    <location>
        <begin position="1111"/>
        <end position="1141"/>
    </location>
</feature>
<feature type="region of interest" description="Disordered" evidence="1">
    <location>
        <begin position="953"/>
        <end position="1047"/>
    </location>
</feature>
<dbReference type="GO" id="GO:0001156">
    <property type="term" value="F:TFIIIC-class transcription factor complex binding"/>
    <property type="evidence" value="ECO:0007669"/>
    <property type="project" value="TreeGrafter"/>
</dbReference>
<feature type="compositionally biased region" description="Basic residues" evidence="1">
    <location>
        <begin position="1389"/>
        <end position="1402"/>
    </location>
</feature>
<evidence type="ECO:0000313" key="5">
    <source>
        <dbReference type="RefSeq" id="XP_017348399.2"/>
    </source>
</evidence>
<feature type="compositionally biased region" description="Polar residues" evidence="1">
    <location>
        <begin position="1456"/>
        <end position="1489"/>
    </location>
</feature>
<feature type="region of interest" description="Disordered" evidence="1">
    <location>
        <begin position="1"/>
        <end position="316"/>
    </location>
</feature>
<sequence length="1649" mass="180298">MIRRSRISVRPNVKPAGRAAATSRETPQGNETPTDLSNDVGVKAGGQEVVTDVKAASSVPAAETNNNSENQSGDVTSKSDLSVNTADVAGQSASTSALSRRRKRFSVLPNLSKPRSTPTSTITSSKLPKSPVRPEPTPEIPPTSTHTSSEVSESPDKHESTRESAPEPLPVSTKSLQSPVPKLPSSSISIHSTSRTSRFPSKAVITTERTLDKALSTPESAPDLPPAPVAPSDGKSKRRKHKNVTPTQDNVETSSSRLDEVEPQSTSQDVAESSCPVDPASVSESQDEPVVRHGNDLNSPGKSKKPQQHVPLALRTLNDPVDRLRLARAKKLRELLKKEMYKEKQKEKNQRSQTGISERKKAKDHTKMTMRELIYYLPSTNPMKSYTEDEQRSETELPSSPKAASAVRSATEQNSAEEEEERGGEEEEPSLAPRVKVAEDGSLIIDEESLTVQVQRMKGPNPVEERDPIFERGSTTTYSSFRKGTYTKPWSNRETDMFFLAISMVGTDFSMIGQLFPHRARIEIKNKFKKEERANSWRIDKAFKEKRRLDLDYFNKLLAQILKDEDDKRKKKKHVSQMAKIPRQRPGERKRKIYSSDSEEDESLSSDAMEGEKEKENVCNDGGSSATPRRKRAGVSQKRTEQEAEEEAERSANEESSPVNELDSVEEETESLGVKPLRRWRNRGPVVQRKAQDTHTSAREESTRESASNDSENEEPDLTTIQENILNKPTRSGRIPKLSQHMIHAAADEEDDEEEEMQLPPLPLPPDPRPRGSRATRGRWRAPRRGKSKLLTLRASVADDEDDDEEYDTNQEEGNDTANAEEENQAFVPMGLRSVTAVHSEVEETMEELDISVNVPDVLGISQNAVCPESSCERALTPMGSVPCEHQLDLLVDVIEFLAPDDMEVSEEAARTLLTIGHSALLTQTGEPSSTGDVIIVEESSSQVHEEVLTETMDQSESRVETCEPPIGTGDETLAPAPPQDSASMVEPVSSQGSEVLSNDIQPETSNVIVPEPTALKTQRNRLPKPNLSRASRTTQREPAELVTSSAETFSAPVTSAKIAAKTAEPQISTVKDFVPEAPSQPEPEELNSEICEERENGKTEGCVPVLSLEKMMEDEVSGRRTCVEEERREEMQQTHSEPKSHSSGSECSVKPSQPVRRCRGPKPNLVRSVRTTHTVTHIQQNHPEVPDEKQATANTFTDVQLPEEGANVIPEPERETTSRNDPVTVIPDAGPEDLTKSVCESSTSDEPVFILSLTEILPILTEGAGLVTDPLPLPAMSGSLSETISPVENATADVGGAGPAGDQVFSQLLADALIPVSEERETENGENETSGGKEEETSSRLGRREHSLFSQNNTAAAPPGGPDEPPVEPSTSSCKTEENIEERDLPAKRRKLPERSRRAKLQIKPNPIQRKTCHGLPYPDETRSAPVSSFEMSLEETEPRQMSSSAILDTEDKASSSAISDENSKTSTSSIEQNLVISPTPVNTETLPSQASSASSSSSSSSQGIVGGIDLSGTDPVEPSASGAGVGAVLQPVHQITPLASTRPLTRSGRKPKGFLSFMSSTSTQRPSESTRAPQKPAIITSRTERRRAAPSTSAPLPPPPLHVSSHTRTETSSVNRNAAEEDEEPTSVAAYFFNDIFTVVDEQDELD</sequence>
<feature type="region of interest" description="Disordered" evidence="1">
    <location>
        <begin position="1211"/>
        <end position="1233"/>
    </location>
</feature>
<dbReference type="GeneID" id="108279022"/>
<reference evidence="3" key="1">
    <citation type="journal article" date="2016" name="Nat. Commun.">
        <title>The channel catfish genome sequence provides insights into the evolution of scale formation in teleosts.</title>
        <authorList>
            <person name="Liu Z."/>
            <person name="Liu S."/>
            <person name="Yao J."/>
            <person name="Bao L."/>
            <person name="Zhang J."/>
            <person name="Li Y."/>
            <person name="Jiang C."/>
            <person name="Sun L."/>
            <person name="Wang R."/>
            <person name="Zhang Y."/>
            <person name="Zhou T."/>
            <person name="Zeng Q."/>
            <person name="Fu Q."/>
            <person name="Gao S."/>
            <person name="Li N."/>
            <person name="Koren S."/>
            <person name="Jiang Y."/>
            <person name="Zimin A."/>
            <person name="Xu P."/>
            <person name="Phillippy A.M."/>
            <person name="Geng X."/>
            <person name="Song L."/>
            <person name="Sun F."/>
            <person name="Li C."/>
            <person name="Wang X."/>
            <person name="Chen A."/>
            <person name="Jin Y."/>
            <person name="Yuan Z."/>
            <person name="Yang Y."/>
            <person name="Tan S."/>
            <person name="Peatman E."/>
            <person name="Lu J."/>
            <person name="Qin Z."/>
            <person name="Dunham R."/>
            <person name="Li Z."/>
            <person name="Sonstegard T."/>
            <person name="Feng J."/>
            <person name="Danzmann R.G."/>
            <person name="Schroeder S."/>
            <person name="Scheffler B."/>
            <person name="Duke M.V."/>
            <person name="Ballard L."/>
            <person name="Kucuktas H."/>
            <person name="Kaltenboeck L."/>
            <person name="Liu H."/>
            <person name="Armbruster J."/>
            <person name="Xie Y."/>
            <person name="Kirby M.L."/>
            <person name="Tian Y."/>
            <person name="Flanagan M.E."/>
            <person name="Mu W."/>
            <person name="Waldbieser G.C."/>
        </authorList>
    </citation>
    <scope>NUCLEOTIDE SEQUENCE [LARGE SCALE GENOMIC DNA]</scope>
    <source>
        <strain evidence="3">SDA103</strain>
    </source>
</reference>
<dbReference type="InterPro" id="IPR039467">
    <property type="entry name" value="TFIIIB_B''_Myb"/>
</dbReference>
<dbReference type="CDD" id="cd00167">
    <property type="entry name" value="SANT"/>
    <property type="match status" value="1"/>
</dbReference>
<feature type="region of interest" description="Disordered" evidence="1">
    <location>
        <begin position="1316"/>
        <end position="1629"/>
    </location>
</feature>
<feature type="compositionally biased region" description="Polar residues" evidence="1">
    <location>
        <begin position="719"/>
        <end position="730"/>
    </location>
</feature>
<dbReference type="KEGG" id="ipu:108279022"/>
<feature type="compositionally biased region" description="Basic and acidic residues" evidence="1">
    <location>
        <begin position="154"/>
        <end position="165"/>
    </location>
</feature>
<feature type="compositionally biased region" description="Polar residues" evidence="1">
    <location>
        <begin position="23"/>
        <end position="37"/>
    </location>
</feature>
<keyword evidence="3" id="KW-1185">Reference proteome</keyword>
<dbReference type="GO" id="GO:0000126">
    <property type="term" value="C:transcription factor TFIIIB complex"/>
    <property type="evidence" value="ECO:0007669"/>
    <property type="project" value="TreeGrafter"/>
</dbReference>
<proteinExistence type="predicted"/>
<organism evidence="3 5">
    <name type="scientific">Ictalurus punctatus</name>
    <name type="common">Channel catfish</name>
    <name type="synonym">Silurus punctatus</name>
    <dbReference type="NCBI Taxonomy" id="7998"/>
    <lineage>
        <taxon>Eukaryota</taxon>
        <taxon>Metazoa</taxon>
        <taxon>Chordata</taxon>
        <taxon>Craniata</taxon>
        <taxon>Vertebrata</taxon>
        <taxon>Euteleostomi</taxon>
        <taxon>Actinopterygii</taxon>
        <taxon>Neopterygii</taxon>
        <taxon>Teleostei</taxon>
        <taxon>Ostariophysi</taxon>
        <taxon>Siluriformes</taxon>
        <taxon>Ictaluridae</taxon>
        <taxon>Ictalurus</taxon>
    </lineage>
</organism>
<dbReference type="STRING" id="7998.ENSIPUP00000025891"/>
<feature type="compositionally biased region" description="Polar residues" evidence="1">
    <location>
        <begin position="1606"/>
        <end position="1618"/>
    </location>
</feature>
<feature type="compositionally biased region" description="Pro residues" evidence="1">
    <location>
        <begin position="1360"/>
        <end position="1369"/>
    </location>
</feature>
<feature type="compositionally biased region" description="Basic residues" evidence="1">
    <location>
        <begin position="771"/>
        <end position="788"/>
    </location>
</feature>
<feature type="compositionally biased region" description="Low complexity" evidence="1">
    <location>
        <begin position="185"/>
        <end position="198"/>
    </location>
</feature>
<feature type="region of interest" description="Disordered" evidence="1">
    <location>
        <begin position="1070"/>
        <end position="1165"/>
    </location>
</feature>
<feature type="compositionally biased region" description="Basic and acidic residues" evidence="1">
    <location>
        <begin position="690"/>
        <end position="704"/>
    </location>
</feature>
<feature type="compositionally biased region" description="Acidic residues" evidence="1">
    <location>
        <begin position="415"/>
        <end position="429"/>
    </location>
</feature>
<feature type="compositionally biased region" description="Polar residues" evidence="1">
    <location>
        <begin position="63"/>
        <end position="98"/>
    </location>
</feature>
<feature type="compositionally biased region" description="Low complexity" evidence="1">
    <location>
        <begin position="142"/>
        <end position="152"/>
    </location>
</feature>
<accession>A0A2D0T0F6</accession>
<dbReference type="Pfam" id="PF15963">
    <property type="entry name" value="Myb_DNA-bind_7"/>
    <property type="match status" value="1"/>
</dbReference>
<feature type="compositionally biased region" description="Polar residues" evidence="1">
    <location>
        <begin position="1559"/>
        <end position="1574"/>
    </location>
</feature>
<feature type="compositionally biased region" description="Basic and acidic residues" evidence="1">
    <location>
        <begin position="357"/>
        <end position="370"/>
    </location>
</feature>
<feature type="compositionally biased region" description="Pro residues" evidence="1">
    <location>
        <begin position="131"/>
        <end position="141"/>
    </location>
</feature>
<feature type="region of interest" description="Disordered" evidence="1">
    <location>
        <begin position="566"/>
        <end position="823"/>
    </location>
</feature>
<feature type="compositionally biased region" description="Basic and acidic residues" evidence="1">
    <location>
        <begin position="1332"/>
        <end position="1348"/>
    </location>
</feature>
<feature type="region of interest" description="Disordered" evidence="1">
    <location>
        <begin position="337"/>
        <end position="439"/>
    </location>
</feature>
<name>A0A2D0T0F6_ICTPU</name>
<evidence type="ECO:0000313" key="3">
    <source>
        <dbReference type="Proteomes" id="UP000221080"/>
    </source>
</evidence>
<feature type="compositionally biased region" description="Polar residues" evidence="1">
    <location>
        <begin position="989"/>
        <end position="1008"/>
    </location>
</feature>
<reference evidence="4 5" key="2">
    <citation type="submission" date="2025-04" db="UniProtKB">
        <authorList>
            <consortium name="RefSeq"/>
        </authorList>
    </citation>
    <scope>IDENTIFICATION</scope>
    <source>
        <tissue evidence="4 5">Blood</tissue>
    </source>
</reference>
<dbReference type="InterPro" id="IPR001005">
    <property type="entry name" value="SANT/Myb"/>
</dbReference>